<dbReference type="InterPro" id="IPR002716">
    <property type="entry name" value="PIN_dom"/>
</dbReference>
<comment type="caution">
    <text evidence="2">The sequence shown here is derived from an EMBL/GenBank/DDBJ whole genome shotgun (WGS) entry which is preliminary data.</text>
</comment>
<dbReference type="OrthoDB" id="2017974at2759"/>
<dbReference type="CDD" id="cd18727">
    <property type="entry name" value="PIN_Swt1-like"/>
    <property type="match status" value="1"/>
</dbReference>
<dbReference type="PANTHER" id="PTHR16161">
    <property type="entry name" value="TRANSCRIPTIONAL PROTEIN SWT1"/>
    <property type="match status" value="1"/>
</dbReference>
<dbReference type="KEGG" id="more:E1B28_004246"/>
<accession>A0A9P8ACQ4</accession>
<feature type="domain" description="PIN" evidence="1">
    <location>
        <begin position="42"/>
        <end position="157"/>
    </location>
</feature>
<dbReference type="Gene3D" id="3.40.50.1010">
    <property type="entry name" value="5'-nuclease"/>
    <property type="match status" value="1"/>
</dbReference>
<protein>
    <recommendedName>
        <fullName evidence="1">PIN domain-containing protein</fullName>
    </recommendedName>
</protein>
<dbReference type="EMBL" id="CM032182">
    <property type="protein sequence ID" value="KAG7096837.1"/>
    <property type="molecule type" value="Genomic_DNA"/>
</dbReference>
<dbReference type="SUPFAM" id="SSF88723">
    <property type="entry name" value="PIN domain-like"/>
    <property type="match status" value="1"/>
</dbReference>
<dbReference type="RefSeq" id="XP_043013307.1">
    <property type="nucleotide sequence ID" value="XM_043148707.1"/>
</dbReference>
<dbReference type="GeneID" id="66073322"/>
<dbReference type="Proteomes" id="UP001049176">
    <property type="component" value="Chromosome 2"/>
</dbReference>
<dbReference type="InterPro" id="IPR052626">
    <property type="entry name" value="SWT1_Regulator"/>
</dbReference>
<dbReference type="Pfam" id="PF13638">
    <property type="entry name" value="PIN_4"/>
    <property type="match status" value="1"/>
</dbReference>
<reference evidence="2" key="1">
    <citation type="journal article" date="2021" name="Genome Biol. Evol.">
        <title>The assembled and annotated genome of the fairy-ring fungus Marasmius oreades.</title>
        <authorList>
            <person name="Hiltunen M."/>
            <person name="Ament-Velasquez S.L."/>
            <person name="Johannesson H."/>
        </authorList>
    </citation>
    <scope>NUCLEOTIDE SEQUENCE</scope>
    <source>
        <strain evidence="2">03SP1</strain>
    </source>
</reference>
<dbReference type="PANTHER" id="PTHR16161:SF0">
    <property type="entry name" value="TRANSCRIPTIONAL PROTEIN SWT1"/>
    <property type="match status" value="1"/>
</dbReference>
<name>A0A9P8ACQ4_9AGAR</name>
<evidence type="ECO:0000313" key="2">
    <source>
        <dbReference type="EMBL" id="KAG7096837.1"/>
    </source>
</evidence>
<dbReference type="AlphaFoldDB" id="A0A9P8ACQ4"/>
<organism evidence="2 3">
    <name type="scientific">Marasmius oreades</name>
    <name type="common">fairy-ring Marasmius</name>
    <dbReference type="NCBI Taxonomy" id="181124"/>
    <lineage>
        <taxon>Eukaryota</taxon>
        <taxon>Fungi</taxon>
        <taxon>Dikarya</taxon>
        <taxon>Basidiomycota</taxon>
        <taxon>Agaricomycotina</taxon>
        <taxon>Agaricomycetes</taxon>
        <taxon>Agaricomycetidae</taxon>
        <taxon>Agaricales</taxon>
        <taxon>Marasmiineae</taxon>
        <taxon>Marasmiaceae</taxon>
        <taxon>Marasmius</taxon>
    </lineage>
</organism>
<proteinExistence type="predicted"/>
<gene>
    <name evidence="2" type="ORF">E1B28_004246</name>
</gene>
<evidence type="ECO:0000259" key="1">
    <source>
        <dbReference type="SMART" id="SM00670"/>
    </source>
</evidence>
<evidence type="ECO:0000313" key="3">
    <source>
        <dbReference type="Proteomes" id="UP001049176"/>
    </source>
</evidence>
<dbReference type="SMART" id="SM00670">
    <property type="entry name" value="PINc"/>
    <property type="match status" value="1"/>
</dbReference>
<dbReference type="GO" id="GO:0005634">
    <property type="term" value="C:nucleus"/>
    <property type="evidence" value="ECO:0007669"/>
    <property type="project" value="TreeGrafter"/>
</dbReference>
<dbReference type="InterPro" id="IPR029060">
    <property type="entry name" value="PIN-like_dom_sf"/>
</dbReference>
<keyword evidence="3" id="KW-1185">Reference proteome</keyword>
<sequence>MSQSETASNGYSGVFYHAALRRFEEIANDDVEMKAPLSERTRFVVIDTNIVLHHLDSLIQFVDDVEYQKLPVVVIVPNIVTRELDTKKGTSWFARHASSWLLKKSRERKVVKGQAMHETDNRHGLPKTNDDRILRCAIYFNHIGQTYLYSGDNNLCMMTEPEHIITITPSPRISSRDIAKLINWDGLVDLDKFAECHRTYSKYSTITSQESTINEDSMMMDVDGEVKQSELDFIISRADAKTSLHLQIVDHFTALLAELVSRIHGVNPLLVDGASLSIHAPKMVRSAAMNEPRNKNYAEWTATELLDHLERRKSVLPAVKPYLGVFLTKPYYGPYTGARRGEDWSTKDWQVSLSGLRQIAKAWGDQYILESLDEVEKWHLQKVLFE</sequence>
<dbReference type="GO" id="GO:0004540">
    <property type="term" value="F:RNA nuclease activity"/>
    <property type="evidence" value="ECO:0007669"/>
    <property type="project" value="UniProtKB-ARBA"/>
</dbReference>